<protein>
    <submittedName>
        <fullName evidence="1">Uncharacterized protein</fullName>
    </submittedName>
</protein>
<dbReference type="Proteomes" id="UP001321473">
    <property type="component" value="Unassembled WGS sequence"/>
</dbReference>
<proteinExistence type="predicted"/>
<dbReference type="InterPro" id="IPR032675">
    <property type="entry name" value="LRR_dom_sf"/>
</dbReference>
<gene>
    <name evidence="1" type="ORF">V5799_002760</name>
</gene>
<organism evidence="1 2">
    <name type="scientific">Amblyomma americanum</name>
    <name type="common">Lone star tick</name>
    <dbReference type="NCBI Taxonomy" id="6943"/>
    <lineage>
        <taxon>Eukaryota</taxon>
        <taxon>Metazoa</taxon>
        <taxon>Ecdysozoa</taxon>
        <taxon>Arthropoda</taxon>
        <taxon>Chelicerata</taxon>
        <taxon>Arachnida</taxon>
        <taxon>Acari</taxon>
        <taxon>Parasitiformes</taxon>
        <taxon>Ixodida</taxon>
        <taxon>Ixodoidea</taxon>
        <taxon>Ixodidae</taxon>
        <taxon>Amblyomminae</taxon>
        <taxon>Amblyomma</taxon>
    </lineage>
</organism>
<dbReference type="EMBL" id="JARKHS020032826">
    <property type="protein sequence ID" value="KAK8759608.1"/>
    <property type="molecule type" value="Genomic_DNA"/>
</dbReference>
<sequence>MATSKPSVSEKRKPLTLPCTRSEVAPVGQLVRRGAVYNKVLWNVGLEIREENGLGEFDIAIAPGKVLMNPWEDPRIYCETFATILLVDVLAHHHSIVVVELTSFVARNHFVLNLLQDKYGIRKLTISDVPYCEANVLEALQKLANPSEQNYAHAREEYFCFSVRLSLSVFAQEQGSVTLTTLDVANIYMSAGGAGQLIDTLLQNNTINDLTVGACVLTYGGVDLLQGFVGYLEKERSPLKKLTVRTPEARRRALESLVKGITPTTTLEELVIDIDIYDVEDKAHFTEIIARNRTLRTLSVLWRKKTGQRALSMPKQAHRMRLIIFVTSHCPRKQILLSSFGEPVSAC</sequence>
<reference evidence="1 2" key="1">
    <citation type="journal article" date="2023" name="Arcadia Sci">
        <title>De novo assembly of a long-read Amblyomma americanum tick genome.</title>
        <authorList>
            <person name="Chou S."/>
            <person name="Poskanzer K.E."/>
            <person name="Rollins M."/>
            <person name="Thuy-Boun P.S."/>
        </authorList>
    </citation>
    <scope>NUCLEOTIDE SEQUENCE [LARGE SCALE GENOMIC DNA]</scope>
    <source>
        <strain evidence="1">F_SG_1</strain>
        <tissue evidence="1">Salivary glands</tissue>
    </source>
</reference>
<accession>A0AAQ4DAW8</accession>
<name>A0AAQ4DAW8_AMBAM</name>
<dbReference type="AlphaFoldDB" id="A0AAQ4DAW8"/>
<evidence type="ECO:0000313" key="2">
    <source>
        <dbReference type="Proteomes" id="UP001321473"/>
    </source>
</evidence>
<keyword evidence="2" id="KW-1185">Reference proteome</keyword>
<dbReference type="Gene3D" id="3.80.10.10">
    <property type="entry name" value="Ribonuclease Inhibitor"/>
    <property type="match status" value="1"/>
</dbReference>
<dbReference type="SUPFAM" id="SSF52047">
    <property type="entry name" value="RNI-like"/>
    <property type="match status" value="1"/>
</dbReference>
<comment type="caution">
    <text evidence="1">The sequence shown here is derived from an EMBL/GenBank/DDBJ whole genome shotgun (WGS) entry which is preliminary data.</text>
</comment>
<evidence type="ECO:0000313" key="1">
    <source>
        <dbReference type="EMBL" id="KAK8759608.1"/>
    </source>
</evidence>